<accession>A0A8H9GW73</accession>
<sequence length="111" mass="11796">MPKLIHQQTVDCFHEQPMAAVELLREVGGIEPPEFAMATAEAVDATRLAPVEYRADAVVVLDGRGGEAPWGAPPACPCFMKISPPARGCVGSHLPESAGARLTRRPVGTQH</sequence>
<gene>
    <name evidence="1" type="ORF">GCM10011574_17880</name>
</gene>
<dbReference type="EMBL" id="BMMN01000002">
    <property type="protein sequence ID" value="GGO05755.1"/>
    <property type="molecule type" value="Genomic_DNA"/>
</dbReference>
<protein>
    <submittedName>
        <fullName evidence="1">Uncharacterized protein</fullName>
    </submittedName>
</protein>
<evidence type="ECO:0000313" key="1">
    <source>
        <dbReference type="EMBL" id="GGO05755.1"/>
    </source>
</evidence>
<proteinExistence type="predicted"/>
<evidence type="ECO:0000313" key="2">
    <source>
        <dbReference type="Proteomes" id="UP000653480"/>
    </source>
</evidence>
<organism evidence="1 2">
    <name type="scientific">Microbispora bryophytorum</name>
    <dbReference type="NCBI Taxonomy" id="1460882"/>
    <lineage>
        <taxon>Bacteria</taxon>
        <taxon>Bacillati</taxon>
        <taxon>Actinomycetota</taxon>
        <taxon>Actinomycetes</taxon>
        <taxon>Streptosporangiales</taxon>
        <taxon>Streptosporangiaceae</taxon>
        <taxon>Microbispora</taxon>
    </lineage>
</organism>
<reference evidence="1" key="2">
    <citation type="submission" date="2020-09" db="EMBL/GenBank/DDBJ databases">
        <authorList>
            <person name="Sun Q."/>
            <person name="Zhou Y."/>
        </authorList>
    </citation>
    <scope>NUCLEOTIDE SEQUENCE</scope>
    <source>
        <strain evidence="1">CGMCC 4.7138</strain>
    </source>
</reference>
<dbReference type="Proteomes" id="UP000653480">
    <property type="component" value="Unassembled WGS sequence"/>
</dbReference>
<reference evidence="1" key="1">
    <citation type="journal article" date="2014" name="Int. J. Syst. Evol. Microbiol.">
        <title>Complete genome sequence of Corynebacterium casei LMG S-19264T (=DSM 44701T), isolated from a smear-ripened cheese.</title>
        <authorList>
            <consortium name="US DOE Joint Genome Institute (JGI-PGF)"/>
            <person name="Walter F."/>
            <person name="Albersmeier A."/>
            <person name="Kalinowski J."/>
            <person name="Ruckert C."/>
        </authorList>
    </citation>
    <scope>NUCLEOTIDE SEQUENCE</scope>
    <source>
        <strain evidence="1">CGMCC 4.7138</strain>
    </source>
</reference>
<dbReference type="AlphaFoldDB" id="A0A8H9GW73"/>
<comment type="caution">
    <text evidence="1">The sequence shown here is derived from an EMBL/GenBank/DDBJ whole genome shotgun (WGS) entry which is preliminary data.</text>
</comment>
<keyword evidence="2" id="KW-1185">Reference proteome</keyword>
<name>A0A8H9GW73_9ACTN</name>